<comment type="caution">
    <text evidence="2">The sequence shown here is derived from an EMBL/GenBank/DDBJ whole genome shotgun (WGS) entry which is preliminary data.</text>
</comment>
<dbReference type="Pfam" id="PF06634">
    <property type="entry name" value="DUF1156"/>
    <property type="match status" value="1"/>
</dbReference>
<gene>
    <name evidence="2" type="ORF">ENS06_03505</name>
</gene>
<dbReference type="InterPro" id="IPR009537">
    <property type="entry name" value="DUF1156"/>
</dbReference>
<sequence length="998" mass="110381">MNGKKKLIEVALPLDAINTESAREKSIRHGHPSTLHLWWARRPLAACRAVLFAQLVDDPSAHPDKFPTEEDQRRERERLFGIMEELVKWENINNEKVLRKAREEILKSTGGNPPAVLDPFCGGGSIPLEAQRLGLQALAGDLNPVAVLITKAMVEIPPLFAGQAPVHPGSQRGTWKGARGLAEDVRYYGKWIRDEAERRIGHLYPRVKAWIDPKSGRTFSDADVQEWKRAVASGTPHAEGERTARECRHPSLSSFLSTLSSHDLTVIAWLWARTVKCPNPACGAQMPLVRSFDLSTRKGMRAWIEPIIEGNTYKFTVRKGQGRGSAGTVNRRGANCICCRSAVSFEHVRNQAKSVGMGVRPLALVAESASGRSYSEVHAEHTKLVQKLRPEWSPDFELPHNPRDFKTPNYGMRSFKDLFTPRQLTALTTFSDLVQEVRERVKADAVRAGLADNGVPLAEGGTGAQAYADAVATYLALAVDRLADRSSTICSWDSGYQKVRNTFSRQAIPMVWDFAESNPFSDSTGNFLGAVEWVARAVEMLPAQSVGRVQQQDATERPENLLAALAHATRGKAGVPSAPLLVVSTDPPYYDNIGYADLSDFFYVWLRRSLRGVYPQLFATMLVPKTQELVATPYRFGGSKQAAQRFFEEGLGKCFHWMSRTVSADVPVTIYYAFKQAERVEAADGNGDTSQGTASTGWETMLEGLVREGFSITATWPMRTELGNRTVAMGTNALASSIVLACRPRPADAPETTRRDFLMALKQELPRALKTLQEGSIAPVDLAQAAIGPGMSVFTRYARVLEADGSPMRVRTALALINQVLDEFLAEQEGEFDADTRWAVAWFEQFGMEEGPYGVAETLCTAKNTSVSGLQAAGILTAKAGTVRLLRRDELSDDWDPASDNRLTCWEITQYLVRELMDRGSEEATARLLARLGSKAQDAHNLAYRLFHICERKKWSAEALGYNALVATWPDLVSLSRELERGANVRPKQLGLFDGEET</sequence>
<dbReference type="SUPFAM" id="SSF53335">
    <property type="entry name" value="S-adenosyl-L-methionine-dependent methyltransferases"/>
    <property type="match status" value="1"/>
</dbReference>
<evidence type="ECO:0000313" key="2">
    <source>
        <dbReference type="EMBL" id="HFK96377.1"/>
    </source>
</evidence>
<name>A0A831ZWQ6_9BACT</name>
<organism evidence="2">
    <name type="scientific">Desulfacinum infernum</name>
    <dbReference type="NCBI Taxonomy" id="35837"/>
    <lineage>
        <taxon>Bacteria</taxon>
        <taxon>Pseudomonadati</taxon>
        <taxon>Thermodesulfobacteriota</taxon>
        <taxon>Syntrophobacteria</taxon>
        <taxon>Syntrophobacterales</taxon>
        <taxon>Syntrophobacteraceae</taxon>
        <taxon>Desulfacinum</taxon>
    </lineage>
</organism>
<accession>A0A831ZWQ6</accession>
<feature type="domain" description="DUF1156" evidence="1">
    <location>
        <begin position="11"/>
        <end position="82"/>
    </location>
</feature>
<protein>
    <submittedName>
        <fullName evidence="2">DUF1156 domain-containing protein</fullName>
    </submittedName>
</protein>
<dbReference type="EMBL" id="DSTK01000012">
    <property type="protein sequence ID" value="HFK96377.1"/>
    <property type="molecule type" value="Genomic_DNA"/>
</dbReference>
<reference evidence="2" key="1">
    <citation type="journal article" date="2020" name="mSystems">
        <title>Genome- and Community-Level Interaction Insights into Carbon Utilization and Element Cycling Functions of Hydrothermarchaeota in Hydrothermal Sediment.</title>
        <authorList>
            <person name="Zhou Z."/>
            <person name="Liu Y."/>
            <person name="Xu W."/>
            <person name="Pan J."/>
            <person name="Luo Z.H."/>
            <person name="Li M."/>
        </authorList>
    </citation>
    <scope>NUCLEOTIDE SEQUENCE [LARGE SCALE GENOMIC DNA]</scope>
    <source>
        <strain evidence="2">SpSt-456</strain>
    </source>
</reference>
<dbReference type="InterPro" id="IPR029063">
    <property type="entry name" value="SAM-dependent_MTases_sf"/>
</dbReference>
<dbReference type="Gene3D" id="3.40.50.150">
    <property type="entry name" value="Vaccinia Virus protein VP39"/>
    <property type="match status" value="1"/>
</dbReference>
<evidence type="ECO:0000259" key="1">
    <source>
        <dbReference type="Pfam" id="PF06634"/>
    </source>
</evidence>
<dbReference type="AlphaFoldDB" id="A0A831ZWQ6"/>
<proteinExistence type="predicted"/>